<dbReference type="Proteomes" id="UP000694892">
    <property type="component" value="Chromosome 1S"/>
</dbReference>
<name>A0A974DV37_XENLA</name>
<evidence type="ECO:0000313" key="2">
    <source>
        <dbReference type="Proteomes" id="UP000694892"/>
    </source>
</evidence>
<evidence type="ECO:0000313" key="1">
    <source>
        <dbReference type="EMBL" id="OCT98503.1"/>
    </source>
</evidence>
<dbReference type="EMBL" id="CM004467">
    <property type="protein sequence ID" value="OCT98503.1"/>
    <property type="molecule type" value="Genomic_DNA"/>
</dbReference>
<sequence length="113" mass="12563">MTLFIQFMACGARGQHTQYPIDPVIQKFGFLVQAKVRLPSVTALGSFQSWKTYQGHCPALLFILLSPFGIFIPSSAADMQDVSRHMLCKRIIPLIDSAVNPSFKPCEYAIGEI</sequence>
<proteinExistence type="predicted"/>
<dbReference type="AlphaFoldDB" id="A0A974DV37"/>
<accession>A0A974DV37</accession>
<gene>
    <name evidence="1" type="ORF">XELAEV_18010736mg</name>
</gene>
<organism evidence="1 2">
    <name type="scientific">Xenopus laevis</name>
    <name type="common">African clawed frog</name>
    <dbReference type="NCBI Taxonomy" id="8355"/>
    <lineage>
        <taxon>Eukaryota</taxon>
        <taxon>Metazoa</taxon>
        <taxon>Chordata</taxon>
        <taxon>Craniata</taxon>
        <taxon>Vertebrata</taxon>
        <taxon>Euteleostomi</taxon>
        <taxon>Amphibia</taxon>
        <taxon>Batrachia</taxon>
        <taxon>Anura</taxon>
        <taxon>Pipoidea</taxon>
        <taxon>Pipidae</taxon>
        <taxon>Xenopodinae</taxon>
        <taxon>Xenopus</taxon>
        <taxon>Xenopus</taxon>
    </lineage>
</organism>
<reference evidence="2" key="1">
    <citation type="journal article" date="2016" name="Nature">
        <title>Genome evolution in the allotetraploid frog Xenopus laevis.</title>
        <authorList>
            <person name="Session A.M."/>
            <person name="Uno Y."/>
            <person name="Kwon T."/>
            <person name="Chapman J.A."/>
            <person name="Toyoda A."/>
            <person name="Takahashi S."/>
            <person name="Fukui A."/>
            <person name="Hikosaka A."/>
            <person name="Suzuki A."/>
            <person name="Kondo M."/>
            <person name="van Heeringen S.J."/>
            <person name="Quigley I."/>
            <person name="Heinz S."/>
            <person name="Ogino H."/>
            <person name="Ochi H."/>
            <person name="Hellsten U."/>
            <person name="Lyons J.B."/>
            <person name="Simakov O."/>
            <person name="Putnam N."/>
            <person name="Stites J."/>
            <person name="Kuroki Y."/>
            <person name="Tanaka T."/>
            <person name="Michiue T."/>
            <person name="Watanabe M."/>
            <person name="Bogdanovic O."/>
            <person name="Lister R."/>
            <person name="Georgiou G."/>
            <person name="Paranjpe S.S."/>
            <person name="van Kruijsbergen I."/>
            <person name="Shu S."/>
            <person name="Carlson J."/>
            <person name="Kinoshita T."/>
            <person name="Ohta Y."/>
            <person name="Mawaribuchi S."/>
            <person name="Jenkins J."/>
            <person name="Grimwood J."/>
            <person name="Schmutz J."/>
            <person name="Mitros T."/>
            <person name="Mozaffari S.V."/>
            <person name="Suzuki Y."/>
            <person name="Haramoto Y."/>
            <person name="Yamamoto T.S."/>
            <person name="Takagi C."/>
            <person name="Heald R."/>
            <person name="Miller K."/>
            <person name="Haudenschild C."/>
            <person name="Kitzman J."/>
            <person name="Nakayama T."/>
            <person name="Izutsu Y."/>
            <person name="Robert J."/>
            <person name="Fortriede J."/>
            <person name="Burns K."/>
            <person name="Lotay V."/>
            <person name="Karimi K."/>
            <person name="Yasuoka Y."/>
            <person name="Dichmann D.S."/>
            <person name="Flajnik M.F."/>
            <person name="Houston D.W."/>
            <person name="Shendure J."/>
            <person name="DuPasquier L."/>
            <person name="Vize P.D."/>
            <person name="Zorn A.M."/>
            <person name="Ito M."/>
            <person name="Marcotte E.M."/>
            <person name="Wallingford J.B."/>
            <person name="Ito Y."/>
            <person name="Asashima M."/>
            <person name="Ueno N."/>
            <person name="Matsuda Y."/>
            <person name="Veenstra G.J."/>
            <person name="Fujiyama A."/>
            <person name="Harland R.M."/>
            <person name="Taira M."/>
            <person name="Rokhsar D.S."/>
        </authorList>
    </citation>
    <scope>NUCLEOTIDE SEQUENCE [LARGE SCALE GENOMIC DNA]</scope>
    <source>
        <strain evidence="2">J</strain>
    </source>
</reference>
<protein>
    <submittedName>
        <fullName evidence="1">Uncharacterized protein</fullName>
    </submittedName>
</protein>